<dbReference type="KEGG" id="rdi:CMV14_17565"/>
<evidence type="ECO:0000256" key="5">
    <source>
        <dbReference type="ARBA" id="ARBA00022605"/>
    </source>
</evidence>
<keyword evidence="7 11" id="KW-0479">Metal-binding</keyword>
<dbReference type="GO" id="GO:0009097">
    <property type="term" value="P:isoleucine biosynthetic process"/>
    <property type="evidence" value="ECO:0007669"/>
    <property type="project" value="UniProtKB-UniPathway"/>
</dbReference>
<proteinExistence type="inferred from homology"/>
<dbReference type="Gene3D" id="3.40.50.970">
    <property type="match status" value="2"/>
</dbReference>
<comment type="pathway">
    <text evidence="2 11">Amino-acid biosynthesis; L-valine biosynthesis; L-valine from pyruvate: step 1/4.</text>
</comment>
<dbReference type="GO" id="GO:0000287">
    <property type="term" value="F:magnesium ion binding"/>
    <property type="evidence" value="ECO:0007669"/>
    <property type="project" value="UniProtKB-UniRule"/>
</dbReference>
<comment type="cofactor">
    <cofactor evidence="11">
        <name>Mg(2+)</name>
        <dbReference type="ChEBI" id="CHEBI:18420"/>
    </cofactor>
    <text evidence="11">Binds 1 Mg(2+) ion per subunit.</text>
</comment>
<dbReference type="CDD" id="cd02015">
    <property type="entry name" value="TPP_AHAS"/>
    <property type="match status" value="1"/>
</dbReference>
<dbReference type="PANTHER" id="PTHR18968">
    <property type="entry name" value="THIAMINE PYROPHOSPHATE ENZYMES"/>
    <property type="match status" value="1"/>
</dbReference>
<evidence type="ECO:0000256" key="1">
    <source>
        <dbReference type="ARBA" id="ARBA00004974"/>
    </source>
</evidence>
<dbReference type="InterPro" id="IPR012000">
    <property type="entry name" value="Thiamin_PyroP_enz_cen_dom"/>
</dbReference>
<dbReference type="InterPro" id="IPR039368">
    <property type="entry name" value="AHAS_TPP"/>
</dbReference>
<comment type="pathway">
    <text evidence="1 11">Amino-acid biosynthesis; L-isoleucine biosynthesis; L-isoleucine from 2-oxobutanoate: step 1/4.</text>
</comment>
<dbReference type="InterPro" id="IPR012001">
    <property type="entry name" value="Thiamin_PyroP_enz_TPP-bd_dom"/>
</dbReference>
<dbReference type="NCBIfam" id="TIGR00118">
    <property type="entry name" value="acolac_lg"/>
    <property type="match status" value="1"/>
</dbReference>
<dbReference type="GO" id="GO:0003984">
    <property type="term" value="F:acetolactate synthase activity"/>
    <property type="evidence" value="ECO:0007669"/>
    <property type="project" value="UniProtKB-EC"/>
</dbReference>
<dbReference type="GO" id="GO:0030976">
    <property type="term" value="F:thiamine pyrophosphate binding"/>
    <property type="evidence" value="ECO:0007669"/>
    <property type="project" value="UniProtKB-UniRule"/>
</dbReference>
<dbReference type="OrthoDB" id="4494979at2"/>
<dbReference type="Pfam" id="PF02776">
    <property type="entry name" value="TPP_enzyme_N"/>
    <property type="match status" value="1"/>
</dbReference>
<gene>
    <name evidence="15" type="primary">ilvB</name>
    <name evidence="15" type="ORF">COO09_07350</name>
</gene>
<dbReference type="Proteomes" id="UP000218934">
    <property type="component" value="Unassembled WGS sequence"/>
</dbReference>
<dbReference type="SUPFAM" id="SSF52467">
    <property type="entry name" value="DHS-like NAD/FAD-binding domain"/>
    <property type="match status" value="1"/>
</dbReference>
<comment type="catalytic activity">
    <reaction evidence="11">
        <text>2 pyruvate + H(+) = (2S)-2-acetolactate + CO2</text>
        <dbReference type="Rhea" id="RHEA:25249"/>
        <dbReference type="ChEBI" id="CHEBI:15361"/>
        <dbReference type="ChEBI" id="CHEBI:15378"/>
        <dbReference type="ChEBI" id="CHEBI:16526"/>
        <dbReference type="ChEBI" id="CHEBI:58476"/>
        <dbReference type="EC" id="2.2.1.6"/>
    </reaction>
</comment>
<dbReference type="Pfam" id="PF00205">
    <property type="entry name" value="TPP_enzyme_M"/>
    <property type="match status" value="1"/>
</dbReference>
<dbReference type="GO" id="GO:0050660">
    <property type="term" value="F:flavin adenine dinucleotide binding"/>
    <property type="evidence" value="ECO:0007669"/>
    <property type="project" value="InterPro"/>
</dbReference>
<evidence type="ECO:0000256" key="4">
    <source>
        <dbReference type="ARBA" id="ARBA00013145"/>
    </source>
</evidence>
<feature type="domain" description="Thiamine pyrophosphate enzyme central" evidence="12">
    <location>
        <begin position="207"/>
        <end position="344"/>
    </location>
</feature>
<dbReference type="Gene3D" id="3.40.50.1220">
    <property type="entry name" value="TPP-binding domain"/>
    <property type="match status" value="1"/>
</dbReference>
<protein>
    <recommendedName>
        <fullName evidence="4 11">Acetolactate synthase</fullName>
        <ecNumber evidence="4 11">2.2.1.6</ecNumber>
    </recommendedName>
</protein>
<evidence type="ECO:0000313" key="16">
    <source>
        <dbReference type="Proteomes" id="UP000218934"/>
    </source>
</evidence>
<name>A0A2A4FZD2_9SPHN</name>
<evidence type="ECO:0000259" key="14">
    <source>
        <dbReference type="Pfam" id="PF02776"/>
    </source>
</evidence>
<keyword evidence="6 11" id="KW-0808">Transferase</keyword>
<reference evidence="15 16" key="1">
    <citation type="submission" date="2017-09" db="EMBL/GenBank/DDBJ databases">
        <title>The Catabolism of 3,6-Dichlorosalicylic acid is Initiated by the Cytochrome P450 Monooxygenase DsmABC in Rhizorhabdus dicambivorans Ndbn-20.</title>
        <authorList>
            <person name="Na L."/>
        </authorList>
    </citation>
    <scope>NUCLEOTIDE SEQUENCE [LARGE SCALE GENOMIC DNA]</scope>
    <source>
        <strain evidence="15 16">Ndbn-20m</strain>
    </source>
</reference>
<evidence type="ECO:0000313" key="15">
    <source>
        <dbReference type="EMBL" id="PCE43106.1"/>
    </source>
</evidence>
<organism evidence="15 16">
    <name type="scientific">Rhizorhabdus dicambivorans</name>
    <dbReference type="NCBI Taxonomy" id="1850238"/>
    <lineage>
        <taxon>Bacteria</taxon>
        <taxon>Pseudomonadati</taxon>
        <taxon>Pseudomonadota</taxon>
        <taxon>Alphaproteobacteria</taxon>
        <taxon>Sphingomonadales</taxon>
        <taxon>Sphingomonadaceae</taxon>
        <taxon>Rhizorhabdus</taxon>
    </lineage>
</organism>
<dbReference type="RefSeq" id="WP_066962313.1">
    <property type="nucleotide sequence ID" value="NZ_CP023449.1"/>
</dbReference>
<dbReference type="AlphaFoldDB" id="A0A2A4FZD2"/>
<evidence type="ECO:0000256" key="2">
    <source>
        <dbReference type="ARBA" id="ARBA00005025"/>
    </source>
</evidence>
<keyword evidence="5 11" id="KW-0028">Amino-acid biosynthesis</keyword>
<comment type="caution">
    <text evidence="15">The sequence shown here is derived from an EMBL/GenBank/DDBJ whole genome shotgun (WGS) entry which is preliminary data.</text>
</comment>
<keyword evidence="10 11" id="KW-0100">Branched-chain amino acid biosynthesis</keyword>
<dbReference type="EMBL" id="NWUF01000005">
    <property type="protein sequence ID" value="PCE43106.1"/>
    <property type="molecule type" value="Genomic_DNA"/>
</dbReference>
<keyword evidence="8 11" id="KW-0460">Magnesium</keyword>
<evidence type="ECO:0000256" key="8">
    <source>
        <dbReference type="ARBA" id="ARBA00022842"/>
    </source>
</evidence>
<evidence type="ECO:0000256" key="3">
    <source>
        <dbReference type="ARBA" id="ARBA00007812"/>
    </source>
</evidence>
<keyword evidence="9 11" id="KW-0786">Thiamine pyrophosphate</keyword>
<evidence type="ECO:0000256" key="7">
    <source>
        <dbReference type="ARBA" id="ARBA00022723"/>
    </source>
</evidence>
<dbReference type="FunFam" id="3.40.50.970:FF:000007">
    <property type="entry name" value="Acetolactate synthase"/>
    <property type="match status" value="1"/>
</dbReference>
<feature type="domain" description="Thiamine pyrophosphate enzyme N-terminal TPP-binding" evidence="14">
    <location>
        <begin position="17"/>
        <end position="132"/>
    </location>
</feature>
<dbReference type="EC" id="2.2.1.6" evidence="4 11"/>
<evidence type="ECO:0000256" key="9">
    <source>
        <dbReference type="ARBA" id="ARBA00023052"/>
    </source>
</evidence>
<evidence type="ECO:0000256" key="6">
    <source>
        <dbReference type="ARBA" id="ARBA00022679"/>
    </source>
</evidence>
<dbReference type="InterPro" id="IPR012846">
    <property type="entry name" value="Acetolactate_synth_lsu"/>
</dbReference>
<dbReference type="PANTHER" id="PTHR18968:SF13">
    <property type="entry name" value="ACETOLACTATE SYNTHASE CATALYTIC SUBUNIT, MITOCHONDRIAL"/>
    <property type="match status" value="1"/>
</dbReference>
<dbReference type="FunFam" id="3.40.50.1220:FF:000008">
    <property type="entry name" value="Acetolactate synthase"/>
    <property type="match status" value="1"/>
</dbReference>
<dbReference type="CDD" id="cd07035">
    <property type="entry name" value="TPP_PYR_POX_like"/>
    <property type="match status" value="1"/>
</dbReference>
<keyword evidence="16" id="KW-1185">Reference proteome</keyword>
<dbReference type="UniPathway" id="UPA00049">
    <property type="reaction ID" value="UER00059"/>
</dbReference>
<dbReference type="InterPro" id="IPR011766">
    <property type="entry name" value="TPP_enzyme_TPP-bd"/>
</dbReference>
<dbReference type="UniPathway" id="UPA00047">
    <property type="reaction ID" value="UER00055"/>
</dbReference>
<comment type="similarity">
    <text evidence="3 11">Belongs to the TPP enzyme family.</text>
</comment>
<dbReference type="GO" id="GO:0005948">
    <property type="term" value="C:acetolactate synthase complex"/>
    <property type="evidence" value="ECO:0007669"/>
    <property type="project" value="TreeGrafter"/>
</dbReference>
<evidence type="ECO:0000256" key="10">
    <source>
        <dbReference type="ARBA" id="ARBA00023304"/>
    </source>
</evidence>
<sequence length="576" mass="61044">MTVLAERLPEARTAERSGAAFLLDFLADAGIDTIFGYPGGAVLPLYEAIARQDRIRHILVRHEQAAIHAAEGYARSSGRVGVALVTSGPGATNTITGLTDALMDSVPVLCIAGQVMRPLQGTDAFQEANTVALSRAATKYNVAVREPGEVGPLLRRCLDLATGGRPGPVLIDLPKDIQAMVASAETFDGDLPPLSVAATPAVDGDAVATVATMLREARRPLIYSGGGVINAGPRAAEALRRFAARTGLPVTSTLLGLGAFPASDPQWLGMPGMHGTYEANLAMHGCDLMLCIGARFDDRVTGRVADFAPHARKVHVDIDPSEIGKIVPVDVGIVGDAGEVLEALCAAVSPLAPGALDNWWEQLNAWRGHDCLAYRQGPGAILPQHAIRRLHALAHPHDPILSTEVGQHQMWAAQHFGFEAPNRWLTSGGLGTMGYGLPAAIGAQIAFPDRLVIDVAGEASIQMNIQELATAIQYDLPVKLFILNNGHMGMVRQWQQLHHGGLYSESVSTVLPDFVKLAEAYGWTGIRIEDAAELDAGIARMIATPGPVLVECRVANLENCYPMMPAGAAHNEILLG</sequence>
<dbReference type="InterPro" id="IPR045229">
    <property type="entry name" value="TPP_enz"/>
</dbReference>
<dbReference type="Pfam" id="PF02775">
    <property type="entry name" value="TPP_enzyme_C"/>
    <property type="match status" value="1"/>
</dbReference>
<accession>A0A2A4FZD2</accession>
<dbReference type="SUPFAM" id="SSF52518">
    <property type="entry name" value="Thiamin diphosphate-binding fold (THDP-binding)"/>
    <property type="match status" value="2"/>
</dbReference>
<evidence type="ECO:0000256" key="11">
    <source>
        <dbReference type="RuleBase" id="RU003591"/>
    </source>
</evidence>
<dbReference type="InterPro" id="IPR029061">
    <property type="entry name" value="THDP-binding"/>
</dbReference>
<dbReference type="InterPro" id="IPR029035">
    <property type="entry name" value="DHS-like_NAD/FAD-binding_dom"/>
</dbReference>
<comment type="cofactor">
    <cofactor evidence="11">
        <name>thiamine diphosphate</name>
        <dbReference type="ChEBI" id="CHEBI:58937"/>
    </cofactor>
    <text evidence="11">Binds 1 thiamine pyrophosphate per subunit.</text>
</comment>
<evidence type="ECO:0000259" key="12">
    <source>
        <dbReference type="Pfam" id="PF00205"/>
    </source>
</evidence>
<feature type="domain" description="Thiamine pyrophosphate enzyme TPP-binding" evidence="13">
    <location>
        <begin position="405"/>
        <end position="552"/>
    </location>
</feature>
<dbReference type="GO" id="GO:0009099">
    <property type="term" value="P:L-valine biosynthetic process"/>
    <property type="evidence" value="ECO:0007669"/>
    <property type="project" value="UniProtKB-UniPathway"/>
</dbReference>
<evidence type="ECO:0000259" key="13">
    <source>
        <dbReference type="Pfam" id="PF02775"/>
    </source>
</evidence>